<dbReference type="OrthoDB" id="9442762at2759"/>
<dbReference type="SUPFAM" id="SSF48726">
    <property type="entry name" value="Immunoglobulin"/>
    <property type="match status" value="4"/>
</dbReference>
<gene>
    <name evidence="11" type="primary">LOC111137475</name>
</gene>
<dbReference type="Pfam" id="PF13927">
    <property type="entry name" value="Ig_3"/>
    <property type="match status" value="2"/>
</dbReference>
<evidence type="ECO:0000256" key="6">
    <source>
        <dbReference type="SAM" id="MobiDB-lite"/>
    </source>
</evidence>
<feature type="domain" description="Ig-like" evidence="8">
    <location>
        <begin position="93"/>
        <end position="191"/>
    </location>
</feature>
<dbReference type="SMART" id="SM00409">
    <property type="entry name" value="IG"/>
    <property type="match status" value="4"/>
</dbReference>
<evidence type="ECO:0000259" key="8">
    <source>
        <dbReference type="PROSITE" id="PS50835"/>
    </source>
</evidence>
<dbReference type="GO" id="GO:0005911">
    <property type="term" value="C:cell-cell junction"/>
    <property type="evidence" value="ECO:0007669"/>
    <property type="project" value="TreeGrafter"/>
</dbReference>
<dbReference type="PROSITE" id="PS50835">
    <property type="entry name" value="IG_LIKE"/>
    <property type="match status" value="3"/>
</dbReference>
<dbReference type="Proteomes" id="UP000694844">
    <property type="component" value="Chromosome 5"/>
</dbReference>
<evidence type="ECO:0000256" key="7">
    <source>
        <dbReference type="SAM" id="Phobius"/>
    </source>
</evidence>
<evidence type="ECO:0000256" key="4">
    <source>
        <dbReference type="ARBA" id="ARBA00023180"/>
    </source>
</evidence>
<dbReference type="InterPro" id="IPR036179">
    <property type="entry name" value="Ig-like_dom_sf"/>
</dbReference>
<keyword evidence="7" id="KW-1133">Transmembrane helix</keyword>
<keyword evidence="3" id="KW-1015">Disulfide bond</keyword>
<feature type="domain" description="Fibronectin type-III" evidence="9">
    <location>
        <begin position="559"/>
        <end position="655"/>
    </location>
</feature>
<dbReference type="SMART" id="SM00408">
    <property type="entry name" value="IGc2"/>
    <property type="match status" value="3"/>
</dbReference>
<dbReference type="PROSITE" id="PS50853">
    <property type="entry name" value="FN3"/>
    <property type="match status" value="1"/>
</dbReference>
<name>A0A8B8EXI0_CRAVI</name>
<dbReference type="GeneID" id="111137475"/>
<feature type="compositionally biased region" description="Basic and acidic residues" evidence="6">
    <location>
        <begin position="779"/>
        <end position="797"/>
    </location>
</feature>
<evidence type="ECO:0000259" key="9">
    <source>
        <dbReference type="PROSITE" id="PS50853"/>
    </source>
</evidence>
<protein>
    <submittedName>
        <fullName evidence="11">Hemicentin-1-like</fullName>
    </submittedName>
</protein>
<organism evidence="10 11">
    <name type="scientific">Crassostrea virginica</name>
    <name type="common">Eastern oyster</name>
    <dbReference type="NCBI Taxonomy" id="6565"/>
    <lineage>
        <taxon>Eukaryota</taxon>
        <taxon>Metazoa</taxon>
        <taxon>Spiralia</taxon>
        <taxon>Lophotrochozoa</taxon>
        <taxon>Mollusca</taxon>
        <taxon>Bivalvia</taxon>
        <taxon>Autobranchia</taxon>
        <taxon>Pteriomorphia</taxon>
        <taxon>Ostreida</taxon>
        <taxon>Ostreoidea</taxon>
        <taxon>Ostreidae</taxon>
        <taxon>Crassostrea</taxon>
    </lineage>
</organism>
<evidence type="ECO:0000256" key="5">
    <source>
        <dbReference type="ARBA" id="ARBA00023319"/>
    </source>
</evidence>
<evidence type="ECO:0000313" key="11">
    <source>
        <dbReference type="RefSeq" id="XP_022344647.1"/>
    </source>
</evidence>
<evidence type="ECO:0000313" key="10">
    <source>
        <dbReference type="Proteomes" id="UP000694844"/>
    </source>
</evidence>
<dbReference type="GO" id="GO:0050839">
    <property type="term" value="F:cell adhesion molecule binding"/>
    <property type="evidence" value="ECO:0007669"/>
    <property type="project" value="TreeGrafter"/>
</dbReference>
<keyword evidence="7" id="KW-0812">Transmembrane</keyword>
<keyword evidence="5" id="KW-0393">Immunoglobulin domain</keyword>
<reference evidence="11" key="1">
    <citation type="submission" date="2025-08" db="UniProtKB">
        <authorList>
            <consortium name="RefSeq"/>
        </authorList>
    </citation>
    <scope>IDENTIFICATION</scope>
    <source>
        <tissue evidence="11">Whole sample</tissue>
    </source>
</reference>
<feature type="domain" description="Ig-like" evidence="8">
    <location>
        <begin position="286"/>
        <end position="369"/>
    </location>
</feature>
<dbReference type="InterPro" id="IPR051275">
    <property type="entry name" value="Cell_adhesion_signaling"/>
</dbReference>
<evidence type="ECO:0000256" key="3">
    <source>
        <dbReference type="ARBA" id="ARBA00023157"/>
    </source>
</evidence>
<dbReference type="InterPro" id="IPR007110">
    <property type="entry name" value="Ig-like_dom"/>
</dbReference>
<dbReference type="InterPro" id="IPR036116">
    <property type="entry name" value="FN3_sf"/>
</dbReference>
<dbReference type="InterPro" id="IPR013783">
    <property type="entry name" value="Ig-like_fold"/>
</dbReference>
<keyword evidence="4" id="KW-0325">Glycoprotein</keyword>
<dbReference type="Gene3D" id="2.60.40.10">
    <property type="entry name" value="Immunoglobulins"/>
    <property type="match status" value="5"/>
</dbReference>
<evidence type="ECO:0000256" key="1">
    <source>
        <dbReference type="ARBA" id="ARBA00004479"/>
    </source>
</evidence>
<accession>A0A8B8EXI0</accession>
<dbReference type="AlphaFoldDB" id="A0A8B8EXI0"/>
<dbReference type="GO" id="GO:0005886">
    <property type="term" value="C:plasma membrane"/>
    <property type="evidence" value="ECO:0007669"/>
    <property type="project" value="TreeGrafter"/>
</dbReference>
<dbReference type="SUPFAM" id="SSF49265">
    <property type="entry name" value="Fibronectin type III"/>
    <property type="match status" value="1"/>
</dbReference>
<dbReference type="InterPro" id="IPR003598">
    <property type="entry name" value="Ig_sub2"/>
</dbReference>
<feature type="domain" description="Ig-like" evidence="8">
    <location>
        <begin position="195"/>
        <end position="279"/>
    </location>
</feature>
<dbReference type="PANTHER" id="PTHR11640">
    <property type="entry name" value="NEPHRIN"/>
    <property type="match status" value="1"/>
</dbReference>
<evidence type="ECO:0000256" key="2">
    <source>
        <dbReference type="ARBA" id="ARBA00023136"/>
    </source>
</evidence>
<keyword evidence="10" id="KW-1185">Reference proteome</keyword>
<sequence>MGVAFNWTCEMFIPPDQSINAVTFYRNNTRCASIGHLNGNGNCVIVDANPTYIFRCLSEFSYTMTIPAENMTEYEQGSVWRCEYFGDGNFKSPDVTLTIAVDVHNVSLVPSDSPLTLVEGTWIEIRCVVNSNAVPAPIITWYLGSKEITGTTSNNTSSITITGKREDNRRTLQCRATNNNKPPKTVDTTLNVEYPPYVLPLAKQHFIEGKDLVVTCNATQGNPNSTAIFWSKSNDPGFRQTGTTLRLLNIHRNSSGTYKCTAENTYSNGAKGTNSQNMVIDVLYPPSVYTFTQQQIIEGEDLLVTCNATQGNPSSTAIFWSKSNDPGFRQTGTTLRLLNIHRNSSGTYKCTAENTYSNGEKGTNSQNMVIDVLYKPVIKNKTLTIVNNTENAELIREIDSNPLSNISWYDGAVCLDTQTSVKIANLTIKNVSCVDTKNFTLSASNAVQRNVTSMVELIVNCKPEIKDDDITIAITSASRNVSFSTTVIAYPEPRYRLMYKNGTINTEMKVNIYKNAMNNFTIYCEQQFVREMDSETYSLKVDNFLGSSTIFVHISKQEKPSSPIIIESVCEGTSARIKWKASFDGGPVQSFFIVALSDAHQIVGSDTIANKGDNQTYQTVVSFQKSSILYTLYVFAKNNNGVASSEPLICITPKGIQKTSNISNQTWEVAGIVVGVIIVSILVIVLLCFVHRHYILTCQIGIQKRRNKPIESADFTEDKSPYTVIMSEQWDESGRNPYDTLATNESTNQYEAFQMKDNQGSNANTYECLNKAVNINPSTDDHSKDSNTPDTSRKTDAKYFSMQ</sequence>
<keyword evidence="2 7" id="KW-0472">Membrane</keyword>
<dbReference type="InterPro" id="IPR003961">
    <property type="entry name" value="FN3_dom"/>
</dbReference>
<dbReference type="PANTHER" id="PTHR11640:SF31">
    <property type="entry name" value="IRREGULAR CHIASM C-ROUGHEST PROTEIN-RELATED"/>
    <property type="match status" value="1"/>
</dbReference>
<feature type="region of interest" description="Disordered" evidence="6">
    <location>
        <begin position="774"/>
        <end position="803"/>
    </location>
</feature>
<proteinExistence type="predicted"/>
<dbReference type="GO" id="GO:0098609">
    <property type="term" value="P:cell-cell adhesion"/>
    <property type="evidence" value="ECO:0007669"/>
    <property type="project" value="TreeGrafter"/>
</dbReference>
<dbReference type="KEGG" id="cvn:111137475"/>
<dbReference type="InterPro" id="IPR003599">
    <property type="entry name" value="Ig_sub"/>
</dbReference>
<comment type="subcellular location">
    <subcellularLocation>
        <location evidence="1">Membrane</location>
        <topology evidence="1">Single-pass type I membrane protein</topology>
    </subcellularLocation>
</comment>
<dbReference type="RefSeq" id="XP_022344647.1">
    <property type="nucleotide sequence ID" value="XM_022488939.1"/>
</dbReference>
<feature type="transmembrane region" description="Helical" evidence="7">
    <location>
        <begin position="669"/>
        <end position="690"/>
    </location>
</feature>